<gene>
    <name evidence="1" type="ORF">CEXT_507911</name>
</gene>
<dbReference type="Proteomes" id="UP001054945">
    <property type="component" value="Unassembled WGS sequence"/>
</dbReference>
<accession>A0AAV4XBZ5</accession>
<comment type="caution">
    <text evidence="1">The sequence shown here is derived from an EMBL/GenBank/DDBJ whole genome shotgun (WGS) entry which is preliminary data.</text>
</comment>
<reference evidence="1 2" key="1">
    <citation type="submission" date="2021-06" db="EMBL/GenBank/DDBJ databases">
        <title>Caerostris extrusa draft genome.</title>
        <authorList>
            <person name="Kono N."/>
            <person name="Arakawa K."/>
        </authorList>
    </citation>
    <scope>NUCLEOTIDE SEQUENCE [LARGE SCALE GENOMIC DNA]</scope>
</reference>
<organism evidence="1 2">
    <name type="scientific">Caerostris extrusa</name>
    <name type="common">Bark spider</name>
    <name type="synonym">Caerostris bankana</name>
    <dbReference type="NCBI Taxonomy" id="172846"/>
    <lineage>
        <taxon>Eukaryota</taxon>
        <taxon>Metazoa</taxon>
        <taxon>Ecdysozoa</taxon>
        <taxon>Arthropoda</taxon>
        <taxon>Chelicerata</taxon>
        <taxon>Arachnida</taxon>
        <taxon>Araneae</taxon>
        <taxon>Araneomorphae</taxon>
        <taxon>Entelegynae</taxon>
        <taxon>Araneoidea</taxon>
        <taxon>Araneidae</taxon>
        <taxon>Caerostris</taxon>
    </lineage>
</organism>
<name>A0AAV4XBZ5_CAEEX</name>
<keyword evidence="2" id="KW-1185">Reference proteome</keyword>
<proteinExistence type="predicted"/>
<protein>
    <submittedName>
        <fullName evidence="1">Uncharacterized protein</fullName>
    </submittedName>
</protein>
<sequence>MVHPPSRTMEVDNLDQQQPRSFRCAVDNGASQCTALSRDWSEGLDFLSHPEDNTGRYANTNFEQMTCLSSIKIYPSGRLIAPILKEFRPRNYPDKNEVD</sequence>
<evidence type="ECO:0000313" key="2">
    <source>
        <dbReference type="Proteomes" id="UP001054945"/>
    </source>
</evidence>
<evidence type="ECO:0000313" key="1">
    <source>
        <dbReference type="EMBL" id="GIY92203.1"/>
    </source>
</evidence>
<dbReference type="AlphaFoldDB" id="A0AAV4XBZ5"/>
<dbReference type="EMBL" id="BPLR01017510">
    <property type="protein sequence ID" value="GIY92203.1"/>
    <property type="molecule type" value="Genomic_DNA"/>
</dbReference>